<dbReference type="AlphaFoldDB" id="A0A433DHZ7"/>
<dbReference type="InterPro" id="IPR036047">
    <property type="entry name" value="F-box-like_dom_sf"/>
</dbReference>
<dbReference type="SUPFAM" id="SSF48403">
    <property type="entry name" value="Ankyrin repeat"/>
    <property type="match status" value="1"/>
</dbReference>
<accession>A0A433DHZ7</accession>
<dbReference type="InterPro" id="IPR036770">
    <property type="entry name" value="Ankyrin_rpt-contain_sf"/>
</dbReference>
<name>A0A433DHZ7_9FUNG</name>
<reference evidence="2 3" key="1">
    <citation type="journal article" date="2018" name="New Phytol.">
        <title>Phylogenomics of Endogonaceae and evolution of mycorrhizas within Mucoromycota.</title>
        <authorList>
            <person name="Chang Y."/>
            <person name="Desiro A."/>
            <person name="Na H."/>
            <person name="Sandor L."/>
            <person name="Lipzen A."/>
            <person name="Clum A."/>
            <person name="Barry K."/>
            <person name="Grigoriev I.V."/>
            <person name="Martin F.M."/>
            <person name="Stajich J.E."/>
            <person name="Smith M.E."/>
            <person name="Bonito G."/>
            <person name="Spatafora J.W."/>
        </authorList>
    </citation>
    <scope>NUCLEOTIDE SEQUENCE [LARGE SCALE GENOMIC DNA]</scope>
    <source>
        <strain evidence="2 3">GMNB39</strain>
    </source>
</reference>
<dbReference type="Gene3D" id="1.20.1280.50">
    <property type="match status" value="1"/>
</dbReference>
<dbReference type="Gene3D" id="1.25.40.20">
    <property type="entry name" value="Ankyrin repeat-containing domain"/>
    <property type="match status" value="1"/>
</dbReference>
<evidence type="ECO:0000313" key="2">
    <source>
        <dbReference type="EMBL" id="RUP50439.1"/>
    </source>
</evidence>
<evidence type="ECO:0000259" key="1">
    <source>
        <dbReference type="SMART" id="SM00256"/>
    </source>
</evidence>
<keyword evidence="3" id="KW-1185">Reference proteome</keyword>
<evidence type="ECO:0000313" key="3">
    <source>
        <dbReference type="Proteomes" id="UP000268093"/>
    </source>
</evidence>
<gene>
    <name evidence="2" type="ORF">BC936DRAFT_139066</name>
</gene>
<comment type="caution">
    <text evidence="2">The sequence shown here is derived from an EMBL/GenBank/DDBJ whole genome shotgun (WGS) entry which is preliminary data.</text>
</comment>
<dbReference type="EMBL" id="RBNI01001423">
    <property type="protein sequence ID" value="RUP50439.1"/>
    <property type="molecule type" value="Genomic_DNA"/>
</dbReference>
<dbReference type="OrthoDB" id="10669321at2759"/>
<protein>
    <recommendedName>
        <fullName evidence="1">F-box domain-containing protein</fullName>
    </recommendedName>
</protein>
<dbReference type="Proteomes" id="UP000268093">
    <property type="component" value="Unassembled WGS sequence"/>
</dbReference>
<dbReference type="Pfam" id="PF12937">
    <property type="entry name" value="F-box-like"/>
    <property type="match status" value="1"/>
</dbReference>
<dbReference type="SUPFAM" id="SSF81383">
    <property type="entry name" value="F-box domain"/>
    <property type="match status" value="1"/>
</dbReference>
<organism evidence="2 3">
    <name type="scientific">Jimgerdemannia flammicorona</name>
    <dbReference type="NCBI Taxonomy" id="994334"/>
    <lineage>
        <taxon>Eukaryota</taxon>
        <taxon>Fungi</taxon>
        <taxon>Fungi incertae sedis</taxon>
        <taxon>Mucoromycota</taxon>
        <taxon>Mucoromycotina</taxon>
        <taxon>Endogonomycetes</taxon>
        <taxon>Endogonales</taxon>
        <taxon>Endogonaceae</taxon>
        <taxon>Jimgerdemannia</taxon>
    </lineage>
</organism>
<sequence length="589" mass="65926">MALFDDIPNEILVRILMNVNDIRNILHCERVCHRFADIVQDDHFKACWLVTKFGTRKALGSAVLHSLNAGLKTGYEKMLNDNVAMLLVSKGTDLHAIKDLPLVWAASRGHCTLFARLLDAQAPETDRMIPENAHQSHLNFPWAASILGWYTSLYSMSPYPREIIGLSEASPPAKPLDFALHAACAAGMDHIVRQIVDQSRIPVNINSSNSFALRVSTAGAHVKVIELLLARGAHPHHDTFTVCLDKYDDHIKKSDPARASVYRDIFALLFAAGGCFASRQQAIHLLERLYHNFDATWVDNMCLVSASDQCEQDDLAHLALEMLRDDNPGIAVSLLSCVHVPNRLVRLITDVSRNVIAHNLLSPTPDLLLVLAIQERNPEFLHHLLLHDHTRARLFAHPWCISLAHSARPSPEILHIFTLFNFKPFLVHQVVFRDTDSCVHHLDNFLAHCPTASRQRSLDTALRHHVRLDDVKVINALTALGASAESDGVQRLLNDAAELQRLQPETLAALVPKVKRLRPKLMALLARSSGVRLREIFESGRMDWERWGNQMVEAVIRAENRGAVEVILSGSYAKLDMSIGGGEWHSEEE</sequence>
<proteinExistence type="predicted"/>
<dbReference type="InterPro" id="IPR001810">
    <property type="entry name" value="F-box_dom"/>
</dbReference>
<dbReference type="SMART" id="SM00256">
    <property type="entry name" value="FBOX"/>
    <property type="match status" value="1"/>
</dbReference>
<feature type="domain" description="F-box" evidence="1">
    <location>
        <begin position="7"/>
        <end position="47"/>
    </location>
</feature>